<dbReference type="InterPro" id="IPR006311">
    <property type="entry name" value="TAT_signal"/>
</dbReference>
<dbReference type="PROSITE" id="PS51318">
    <property type="entry name" value="TAT"/>
    <property type="match status" value="1"/>
</dbReference>
<sequence length="370" mass="39668">MTTRRTFLAGAAAGVGVLAAGQAAAQTLLRPLPANPAQAAGGRYRPPARLGMGGTQISGNFVAVGDEQAQATLQAAWDAGVRYFDTSPWYGLGLSERRLGAFLHDKPRDSFVLSTKVGRLLKPDQSVAGTKVGNWAEVPPFRHVYDYSAEGTRRSIEDSLQRMGLASMDIVFIHDLSPDNGDMKERWTEYLEQAKTGAMPELTRMKNEGLIKAWGLGVNTLEPALAAFEAADPDIILSATQYSLIKHEDALKRLMPVAEKRGASIVVGAPLNAGFLAGKPRYDYAGKIPEGAVEKRRRLAAIAENHGADLRTMALHFAAAHPAVSAIIPGARDATQAAQNAASMRQTLPPALWEELREAKLIATEAPLPS</sequence>
<keyword evidence="1" id="KW-0732">Signal</keyword>
<dbReference type="CDD" id="cd19152">
    <property type="entry name" value="AKR_AKR15A"/>
    <property type="match status" value="1"/>
</dbReference>
<reference evidence="4" key="1">
    <citation type="journal article" date="2019" name="Int. J. Syst. Evol. Microbiol.">
        <title>The Global Catalogue of Microorganisms (GCM) 10K type strain sequencing project: providing services to taxonomists for standard genome sequencing and annotation.</title>
        <authorList>
            <consortium name="The Broad Institute Genomics Platform"/>
            <consortium name="The Broad Institute Genome Sequencing Center for Infectious Disease"/>
            <person name="Wu L."/>
            <person name="Ma J."/>
        </authorList>
    </citation>
    <scope>NUCLEOTIDE SEQUENCE [LARGE SCALE GENOMIC DNA]</scope>
    <source>
        <strain evidence="4">KCTC 23707</strain>
    </source>
</reference>
<feature type="signal peptide" evidence="1">
    <location>
        <begin position="1"/>
        <end position="25"/>
    </location>
</feature>
<dbReference type="NCBIfam" id="TIGR01409">
    <property type="entry name" value="TAT_signal_seq"/>
    <property type="match status" value="1"/>
</dbReference>
<evidence type="ECO:0000313" key="3">
    <source>
        <dbReference type="EMBL" id="MFD1702386.1"/>
    </source>
</evidence>
<feature type="chain" id="PRO_5045654793" evidence="1">
    <location>
        <begin position="26"/>
        <end position="370"/>
    </location>
</feature>
<evidence type="ECO:0000256" key="1">
    <source>
        <dbReference type="SAM" id="SignalP"/>
    </source>
</evidence>
<comment type="caution">
    <text evidence="3">The sequence shown here is derived from an EMBL/GenBank/DDBJ whole genome shotgun (WGS) entry which is preliminary data.</text>
</comment>
<dbReference type="InterPro" id="IPR020471">
    <property type="entry name" value="AKR"/>
</dbReference>
<evidence type="ECO:0000313" key="4">
    <source>
        <dbReference type="Proteomes" id="UP001597308"/>
    </source>
</evidence>
<dbReference type="Proteomes" id="UP001597308">
    <property type="component" value="Unassembled WGS sequence"/>
</dbReference>
<accession>A0ABW4K6R8</accession>
<dbReference type="EMBL" id="JBHUER010000003">
    <property type="protein sequence ID" value="MFD1702386.1"/>
    <property type="molecule type" value="Genomic_DNA"/>
</dbReference>
<dbReference type="RefSeq" id="WP_378797648.1">
    <property type="nucleotide sequence ID" value="NZ_JBHUER010000003.1"/>
</dbReference>
<keyword evidence="4" id="KW-1185">Reference proteome</keyword>
<dbReference type="SUPFAM" id="SSF51430">
    <property type="entry name" value="NAD(P)-linked oxidoreductase"/>
    <property type="match status" value="1"/>
</dbReference>
<name>A0ABW4K6R8_9HYPH</name>
<feature type="domain" description="NADP-dependent oxidoreductase" evidence="2">
    <location>
        <begin position="49"/>
        <end position="359"/>
    </location>
</feature>
<organism evidence="3 4">
    <name type="scientific">Methylopila henanensis</name>
    <dbReference type="NCBI Taxonomy" id="873516"/>
    <lineage>
        <taxon>Bacteria</taxon>
        <taxon>Pseudomonadati</taxon>
        <taxon>Pseudomonadota</taxon>
        <taxon>Alphaproteobacteria</taxon>
        <taxon>Hyphomicrobiales</taxon>
        <taxon>Methylopilaceae</taxon>
        <taxon>Methylopila</taxon>
    </lineage>
</organism>
<dbReference type="PANTHER" id="PTHR42686:SF1">
    <property type="entry name" value="GH17980P-RELATED"/>
    <property type="match status" value="1"/>
</dbReference>
<proteinExistence type="predicted"/>
<evidence type="ECO:0000259" key="2">
    <source>
        <dbReference type="Pfam" id="PF00248"/>
    </source>
</evidence>
<protein>
    <submittedName>
        <fullName evidence="3">Aldo/keto reductase</fullName>
    </submittedName>
</protein>
<dbReference type="PANTHER" id="PTHR42686">
    <property type="entry name" value="GH17980P-RELATED"/>
    <property type="match status" value="1"/>
</dbReference>
<gene>
    <name evidence="3" type="ORF">ACFSCV_05140</name>
</gene>
<dbReference type="InterPro" id="IPR019546">
    <property type="entry name" value="TAT_signal_bac_arc"/>
</dbReference>
<dbReference type="Pfam" id="PF00248">
    <property type="entry name" value="Aldo_ket_red"/>
    <property type="match status" value="1"/>
</dbReference>
<dbReference type="Gene3D" id="3.20.20.100">
    <property type="entry name" value="NADP-dependent oxidoreductase domain"/>
    <property type="match status" value="1"/>
</dbReference>
<dbReference type="InterPro" id="IPR023210">
    <property type="entry name" value="NADP_OxRdtase_dom"/>
</dbReference>
<dbReference type="InterPro" id="IPR036812">
    <property type="entry name" value="NAD(P)_OxRdtase_dom_sf"/>
</dbReference>